<dbReference type="AlphaFoldDB" id="A0A4U0Y2H6"/>
<reference evidence="8 9" key="1">
    <citation type="submission" date="2017-03" db="EMBL/GenBank/DDBJ databases">
        <title>Genomes of endolithic fungi from Antarctica.</title>
        <authorList>
            <person name="Coleine C."/>
            <person name="Masonjones S."/>
            <person name="Stajich J.E."/>
        </authorList>
    </citation>
    <scope>NUCLEOTIDE SEQUENCE [LARGE SCALE GENOMIC DNA]</scope>
    <source>
        <strain evidence="8 9">CCFEE 5184</strain>
    </source>
</reference>
<feature type="binding site" evidence="6">
    <location>
        <begin position="170"/>
        <end position="178"/>
    </location>
    <ligand>
        <name>ATP</name>
        <dbReference type="ChEBI" id="CHEBI:30616"/>
    </ligand>
</feature>
<dbReference type="SUPFAM" id="SSF100950">
    <property type="entry name" value="NagB/RpiA/CoA transferase-like"/>
    <property type="match status" value="1"/>
</dbReference>
<dbReference type="InterPro" id="IPR024185">
    <property type="entry name" value="FTHF_cligase-like_sf"/>
</dbReference>
<dbReference type="GO" id="GO:0030272">
    <property type="term" value="F:5-formyltetrahydrofolate cyclo-ligase activity"/>
    <property type="evidence" value="ECO:0007669"/>
    <property type="project" value="UniProtKB-EC"/>
</dbReference>
<dbReference type="GO" id="GO:0005739">
    <property type="term" value="C:mitochondrion"/>
    <property type="evidence" value="ECO:0007669"/>
    <property type="project" value="TreeGrafter"/>
</dbReference>
<dbReference type="PANTHER" id="PTHR23407">
    <property type="entry name" value="ATPASE INHIBITOR/5-FORMYLTETRAHYDROFOLATE CYCLO-LIGASE"/>
    <property type="match status" value="1"/>
</dbReference>
<evidence type="ECO:0000256" key="5">
    <source>
        <dbReference type="ARBA" id="ARBA00038966"/>
    </source>
</evidence>
<evidence type="ECO:0000256" key="6">
    <source>
        <dbReference type="PIRSR" id="PIRSR006806-1"/>
    </source>
</evidence>
<evidence type="ECO:0000313" key="8">
    <source>
        <dbReference type="EMBL" id="TKA81785.1"/>
    </source>
</evidence>
<dbReference type="GO" id="GO:0005524">
    <property type="term" value="F:ATP binding"/>
    <property type="evidence" value="ECO:0007669"/>
    <property type="project" value="UniProtKB-KW"/>
</dbReference>
<comment type="catalytic activity">
    <reaction evidence="4">
        <text>(6S)-5-formyl-5,6,7,8-tetrahydrofolate + ATP = (6R)-5,10-methenyltetrahydrofolate + ADP + phosphate</text>
        <dbReference type="Rhea" id="RHEA:10488"/>
        <dbReference type="ChEBI" id="CHEBI:30616"/>
        <dbReference type="ChEBI" id="CHEBI:43474"/>
        <dbReference type="ChEBI" id="CHEBI:57455"/>
        <dbReference type="ChEBI" id="CHEBI:57457"/>
        <dbReference type="ChEBI" id="CHEBI:456216"/>
        <dbReference type="EC" id="6.3.3.2"/>
    </reaction>
</comment>
<comment type="caution">
    <text evidence="8">The sequence shown here is derived from an EMBL/GenBank/DDBJ whole genome shotgun (WGS) entry which is preliminary data.</text>
</comment>
<dbReference type="PANTHER" id="PTHR23407:SF1">
    <property type="entry name" value="5-FORMYLTETRAHYDROFOLATE CYCLO-LIGASE"/>
    <property type="match status" value="1"/>
</dbReference>
<protein>
    <recommendedName>
        <fullName evidence="5">5-formyltetrahydrofolate cyclo-ligase</fullName>
        <ecNumber evidence="5">6.3.3.2</ecNumber>
    </recommendedName>
</protein>
<dbReference type="GO" id="GO:0009396">
    <property type="term" value="P:folic acid-containing compound biosynthetic process"/>
    <property type="evidence" value="ECO:0007669"/>
    <property type="project" value="TreeGrafter"/>
</dbReference>
<dbReference type="InterPro" id="IPR037171">
    <property type="entry name" value="NagB/RpiA_transferase-like"/>
</dbReference>
<dbReference type="Proteomes" id="UP000309340">
    <property type="component" value="Unassembled WGS sequence"/>
</dbReference>
<evidence type="ECO:0000256" key="7">
    <source>
        <dbReference type="SAM" id="MobiDB-lite"/>
    </source>
</evidence>
<name>A0A4U0Y2H6_9PEZI</name>
<keyword evidence="3 6" id="KW-0067">ATP-binding</keyword>
<dbReference type="EMBL" id="NAJQ01000045">
    <property type="protein sequence ID" value="TKA81785.1"/>
    <property type="molecule type" value="Genomic_DNA"/>
</dbReference>
<dbReference type="Pfam" id="PF01812">
    <property type="entry name" value="5-FTHF_cyc-lig"/>
    <property type="match status" value="1"/>
</dbReference>
<proteinExistence type="inferred from homology"/>
<dbReference type="OrthoDB" id="2015992at2759"/>
<dbReference type="PIRSF" id="PIRSF006806">
    <property type="entry name" value="FTHF_cligase"/>
    <property type="match status" value="1"/>
</dbReference>
<dbReference type="GO" id="GO:0035999">
    <property type="term" value="P:tetrahydrofolate interconversion"/>
    <property type="evidence" value="ECO:0007669"/>
    <property type="project" value="TreeGrafter"/>
</dbReference>
<evidence type="ECO:0000256" key="4">
    <source>
        <dbReference type="ARBA" id="ARBA00036539"/>
    </source>
</evidence>
<gene>
    <name evidence="8" type="ORF">B0A55_02156</name>
</gene>
<comment type="similarity">
    <text evidence="1">Belongs to the 5-formyltetrahydrofolate cyclo-ligase family.</text>
</comment>
<feature type="binding site" evidence="6">
    <location>
        <position position="55"/>
    </location>
    <ligand>
        <name>substrate</name>
    </ligand>
</feature>
<sequence length="237" mass="25744">MSTAVRETKKALRKDIKDRLSTLSAVEVGAQSNIAQLLILSLPQYKHAGKLGIYMSMPTGEAQTELLVRDALHSGKRVYVPCIHSVPKPGMKSGTGKVMDMLRLSSIEEYGGLERDSWGIPHLPHDSLEGRENAIGGSGTSPDTEVAHDGDGGLDLIVVPGVAFDAEMNRMGHGAGFYDRFLTRFCEGEKRRRPFLVGLCLAEQILPKGQIMMQEWDWKVDAIAVGDGRLLASAEGA</sequence>
<keyword evidence="2 6" id="KW-0547">Nucleotide-binding</keyword>
<accession>A0A4U0Y2H6</accession>
<dbReference type="EC" id="6.3.3.2" evidence="5"/>
<keyword evidence="9" id="KW-1185">Reference proteome</keyword>
<organism evidence="8 9">
    <name type="scientific">Friedmanniomyces simplex</name>
    <dbReference type="NCBI Taxonomy" id="329884"/>
    <lineage>
        <taxon>Eukaryota</taxon>
        <taxon>Fungi</taxon>
        <taxon>Dikarya</taxon>
        <taxon>Ascomycota</taxon>
        <taxon>Pezizomycotina</taxon>
        <taxon>Dothideomycetes</taxon>
        <taxon>Dothideomycetidae</taxon>
        <taxon>Mycosphaerellales</taxon>
        <taxon>Teratosphaeriaceae</taxon>
        <taxon>Friedmanniomyces</taxon>
    </lineage>
</organism>
<dbReference type="InterPro" id="IPR002698">
    <property type="entry name" value="FTHF_cligase"/>
</dbReference>
<feature type="binding site" evidence="6">
    <location>
        <begin position="9"/>
        <end position="13"/>
    </location>
    <ligand>
        <name>ATP</name>
        <dbReference type="ChEBI" id="CHEBI:30616"/>
    </ligand>
</feature>
<evidence type="ECO:0000256" key="1">
    <source>
        <dbReference type="ARBA" id="ARBA00010638"/>
    </source>
</evidence>
<dbReference type="Gene3D" id="3.40.50.10420">
    <property type="entry name" value="NagB/RpiA/CoA transferase-like"/>
    <property type="match status" value="1"/>
</dbReference>
<evidence type="ECO:0000313" key="9">
    <source>
        <dbReference type="Proteomes" id="UP000309340"/>
    </source>
</evidence>
<evidence type="ECO:0000256" key="3">
    <source>
        <dbReference type="ARBA" id="ARBA00022840"/>
    </source>
</evidence>
<feature type="binding site" evidence="6">
    <location>
        <position position="61"/>
    </location>
    <ligand>
        <name>substrate</name>
    </ligand>
</feature>
<evidence type="ECO:0000256" key="2">
    <source>
        <dbReference type="ARBA" id="ARBA00022741"/>
    </source>
</evidence>
<dbReference type="STRING" id="329884.A0A4U0Y2H6"/>
<feature type="region of interest" description="Disordered" evidence="7">
    <location>
        <begin position="129"/>
        <end position="149"/>
    </location>
</feature>